<dbReference type="RefSeq" id="WP_188612407.1">
    <property type="nucleotide sequence ID" value="NZ_BMGG01000011.1"/>
</dbReference>
<dbReference type="Proteomes" id="UP000637002">
    <property type="component" value="Unassembled WGS sequence"/>
</dbReference>
<dbReference type="AlphaFoldDB" id="A0A916UXS5"/>
<protein>
    <submittedName>
        <fullName evidence="1">Uncharacterized protein</fullName>
    </submittedName>
</protein>
<keyword evidence="2" id="KW-1185">Reference proteome</keyword>
<sequence length="201" mass="21766">MGQNIDPLFGGHLRSLVQRYLRAFDLIAVFVTEMSSAGSVRIDIVRDPARRLADLRNGNQQAVEVGPVYWMAAAKTEAVASRLGRPLSAWFRASPDEANAAITAAAKAARSPLTAHNIVADRVCAALRRVDELIAERQRSGALAEVNRAYRSQRVDAKILGGRAKTYAEFLSSVKLQAVDELAARVLRANAKRPTGDSAEA</sequence>
<reference evidence="1" key="2">
    <citation type="submission" date="2020-09" db="EMBL/GenBank/DDBJ databases">
        <authorList>
            <person name="Sun Q."/>
            <person name="Zhou Y."/>
        </authorList>
    </citation>
    <scope>NUCLEOTIDE SEQUENCE</scope>
    <source>
        <strain evidence="1">CGMCC 1.12919</strain>
    </source>
</reference>
<name>A0A916UXS5_9HYPH</name>
<reference evidence="1" key="1">
    <citation type="journal article" date="2014" name="Int. J. Syst. Evol. Microbiol.">
        <title>Complete genome sequence of Corynebacterium casei LMG S-19264T (=DSM 44701T), isolated from a smear-ripened cheese.</title>
        <authorList>
            <consortium name="US DOE Joint Genome Institute (JGI-PGF)"/>
            <person name="Walter F."/>
            <person name="Albersmeier A."/>
            <person name="Kalinowski J."/>
            <person name="Ruckert C."/>
        </authorList>
    </citation>
    <scope>NUCLEOTIDE SEQUENCE</scope>
    <source>
        <strain evidence="1">CGMCC 1.12919</strain>
    </source>
</reference>
<dbReference type="EMBL" id="BMGG01000011">
    <property type="protein sequence ID" value="GGC90504.1"/>
    <property type="molecule type" value="Genomic_DNA"/>
</dbReference>
<gene>
    <name evidence="1" type="ORF">GCM10010994_55410</name>
</gene>
<organism evidence="1 2">
    <name type="scientific">Chelatococcus reniformis</name>
    <dbReference type="NCBI Taxonomy" id="1494448"/>
    <lineage>
        <taxon>Bacteria</taxon>
        <taxon>Pseudomonadati</taxon>
        <taxon>Pseudomonadota</taxon>
        <taxon>Alphaproteobacteria</taxon>
        <taxon>Hyphomicrobiales</taxon>
        <taxon>Chelatococcaceae</taxon>
        <taxon>Chelatococcus</taxon>
    </lineage>
</organism>
<comment type="caution">
    <text evidence="1">The sequence shown here is derived from an EMBL/GenBank/DDBJ whole genome shotgun (WGS) entry which is preliminary data.</text>
</comment>
<evidence type="ECO:0000313" key="2">
    <source>
        <dbReference type="Proteomes" id="UP000637002"/>
    </source>
</evidence>
<evidence type="ECO:0000313" key="1">
    <source>
        <dbReference type="EMBL" id="GGC90504.1"/>
    </source>
</evidence>
<proteinExistence type="predicted"/>
<accession>A0A916UXS5</accession>